<dbReference type="AlphaFoldDB" id="A0A1I4VV62"/>
<reference evidence="3 4" key="1">
    <citation type="submission" date="2017-12" db="EMBL/GenBank/DDBJ databases">
        <title>Anaerobic carbon monoxide metabolism by Pleomorphomonas carboxyditropha sp. nov., a new mesophilic hydrogenogenic carboxidotroph.</title>
        <authorList>
            <person name="Esquivel-Elizondo S."/>
            <person name="Krajmalnik-Brown R."/>
        </authorList>
    </citation>
    <scope>NUCLEOTIDE SEQUENCE [LARGE SCALE GENOMIC DNA]</scope>
    <source>
        <strain evidence="3 4">R5-392</strain>
    </source>
</reference>
<dbReference type="Pfam" id="PF10082">
    <property type="entry name" value="BBP2_2"/>
    <property type="match status" value="1"/>
</dbReference>
<proteinExistence type="predicted"/>
<evidence type="ECO:0000313" key="4">
    <source>
        <dbReference type="Proteomes" id="UP000233491"/>
    </source>
</evidence>
<keyword evidence="4" id="KW-1185">Reference proteome</keyword>
<feature type="signal peptide" evidence="2">
    <location>
        <begin position="1"/>
        <end position="23"/>
    </location>
</feature>
<dbReference type="EMBL" id="PJNW01000006">
    <property type="protein sequence ID" value="PKR89260.1"/>
    <property type="molecule type" value="Genomic_DNA"/>
</dbReference>
<sequence length="469" mass="49131">MHRRQTFRALAMASILLAAPSFAQDADDAEAVPALKRTFPTRPVNTTADPSLADMEQGESSGTGKSEPADLAIPLLRPSLAPVDLRSVVRPLPPGQSAKLPAVAPSLPAVTREADARAEYEPLGLRLGSVVVNATSSTGIGLRRHSVEGNETFLRSNGVLTARSDWESNSLELRLGGAYRRSLAGIDETLPEGDARLSGRFDITDADRLTASAGWTLRDDTSGDGKENTFSGTLGYERFGGIVGLKTALGVDRTVNETDPTLDNAALSLSLRLSHDSGAVLQPFVEVGAFGRDFDRPAAGDGFSRSGVGGEAKVGVAVARDDLTGEIALGYGYEWLKEDSLDDVSGVIGSASLSWDATELLRLTGTATTSFEPTSSAGASGVVKRIGETTVTYALAPNAFVVAGGGLTLEDYVGVDRKVTTTTLKAGLGYKLNRSVELGLDGEHKIVRSSEAGGDYTDSSITATLTLRQ</sequence>
<gene>
    <name evidence="3" type="ORF">CXZ10_10085</name>
</gene>
<evidence type="ECO:0000313" key="3">
    <source>
        <dbReference type="EMBL" id="PKR89260.1"/>
    </source>
</evidence>
<keyword evidence="2" id="KW-0732">Signal</keyword>
<evidence type="ECO:0008006" key="5">
    <source>
        <dbReference type="Google" id="ProtNLM"/>
    </source>
</evidence>
<dbReference type="SUPFAM" id="SSF56925">
    <property type="entry name" value="OMPA-like"/>
    <property type="match status" value="1"/>
</dbReference>
<dbReference type="InterPro" id="IPR018759">
    <property type="entry name" value="BBP2_2"/>
</dbReference>
<dbReference type="Proteomes" id="UP000233491">
    <property type="component" value="Unassembled WGS sequence"/>
</dbReference>
<feature type="region of interest" description="Disordered" evidence="1">
    <location>
        <begin position="40"/>
        <end position="69"/>
    </location>
</feature>
<organism evidence="3 4">
    <name type="scientific">Pleomorphomonas diazotrophica</name>
    <dbReference type="NCBI Taxonomy" id="1166257"/>
    <lineage>
        <taxon>Bacteria</taxon>
        <taxon>Pseudomonadati</taxon>
        <taxon>Pseudomonadota</taxon>
        <taxon>Alphaproteobacteria</taxon>
        <taxon>Hyphomicrobiales</taxon>
        <taxon>Pleomorphomonadaceae</taxon>
        <taxon>Pleomorphomonas</taxon>
    </lineage>
</organism>
<comment type="caution">
    <text evidence="3">The sequence shown here is derived from an EMBL/GenBank/DDBJ whole genome shotgun (WGS) entry which is preliminary data.</text>
</comment>
<evidence type="ECO:0000256" key="1">
    <source>
        <dbReference type="SAM" id="MobiDB-lite"/>
    </source>
</evidence>
<dbReference type="InterPro" id="IPR011250">
    <property type="entry name" value="OMP/PagP_B-barrel"/>
</dbReference>
<evidence type="ECO:0000256" key="2">
    <source>
        <dbReference type="SAM" id="SignalP"/>
    </source>
</evidence>
<feature type="chain" id="PRO_5015065838" description="Outer membrane protein beta-barrel domain-containing protein" evidence="2">
    <location>
        <begin position="24"/>
        <end position="469"/>
    </location>
</feature>
<protein>
    <recommendedName>
        <fullName evidence="5">Outer membrane protein beta-barrel domain-containing protein</fullName>
    </recommendedName>
</protein>
<name>A0A1I4VV62_9HYPH</name>
<accession>A0A1I4VV62</accession>